<dbReference type="GO" id="GO:0005524">
    <property type="term" value="F:ATP binding"/>
    <property type="evidence" value="ECO:0007669"/>
    <property type="project" value="UniProtKB-KW"/>
</dbReference>
<dbReference type="PANTHER" id="PTHR24421:SF10">
    <property type="entry name" value="NITRATE_NITRITE SENSOR PROTEIN NARQ"/>
    <property type="match status" value="1"/>
</dbReference>
<evidence type="ECO:0000256" key="3">
    <source>
        <dbReference type="ARBA" id="ARBA00022553"/>
    </source>
</evidence>
<dbReference type="Pfam" id="PF02518">
    <property type="entry name" value="HATPase_c"/>
    <property type="match status" value="1"/>
</dbReference>
<dbReference type="EMBL" id="CP122566">
    <property type="protein sequence ID" value="WGH92264.1"/>
    <property type="molecule type" value="Genomic_DNA"/>
</dbReference>
<feature type="domain" description="Signal transduction histidine kinase subgroup 3 dimerisation and phosphoacceptor" evidence="11">
    <location>
        <begin position="194"/>
        <end position="259"/>
    </location>
</feature>
<dbReference type="GO" id="GO:0046983">
    <property type="term" value="F:protein dimerization activity"/>
    <property type="evidence" value="ECO:0007669"/>
    <property type="project" value="InterPro"/>
</dbReference>
<dbReference type="AlphaFoldDB" id="A0AAJ6DBD2"/>
<dbReference type="Pfam" id="PF07730">
    <property type="entry name" value="HisKA_3"/>
    <property type="match status" value="1"/>
</dbReference>
<feature type="transmembrane region" description="Helical" evidence="9">
    <location>
        <begin position="145"/>
        <end position="164"/>
    </location>
</feature>
<evidence type="ECO:0000313" key="13">
    <source>
        <dbReference type="Proteomes" id="UP001224674"/>
    </source>
</evidence>
<reference evidence="12 13" key="1">
    <citation type="submission" date="2023-03" db="EMBL/GenBank/DDBJ databases">
        <title>Complete genome sequences of several Auritidibacter ignavus strains isolated from ear infections.</title>
        <authorList>
            <person name="Baehr T."/>
            <person name="Baumhoegger A.M."/>
        </authorList>
    </citation>
    <scope>NUCLEOTIDE SEQUENCE [LARGE SCALE GENOMIC DNA]</scope>
    <source>
        <strain evidence="12 13">BABAE-6</strain>
    </source>
</reference>
<keyword evidence="3" id="KW-0597">Phosphoprotein</keyword>
<name>A0AAJ6DBD2_9MICC</name>
<evidence type="ECO:0000256" key="8">
    <source>
        <dbReference type="ARBA" id="ARBA00023012"/>
    </source>
</evidence>
<dbReference type="GO" id="GO:0016020">
    <property type="term" value="C:membrane"/>
    <property type="evidence" value="ECO:0007669"/>
    <property type="project" value="InterPro"/>
</dbReference>
<keyword evidence="9" id="KW-0812">Transmembrane</keyword>
<dbReference type="InterPro" id="IPR050482">
    <property type="entry name" value="Sensor_HK_TwoCompSys"/>
</dbReference>
<evidence type="ECO:0000256" key="1">
    <source>
        <dbReference type="ARBA" id="ARBA00000085"/>
    </source>
</evidence>
<organism evidence="12 13">
    <name type="scientific">Auritidibacter ignavus</name>
    <dbReference type="NCBI Taxonomy" id="678932"/>
    <lineage>
        <taxon>Bacteria</taxon>
        <taxon>Bacillati</taxon>
        <taxon>Actinomycetota</taxon>
        <taxon>Actinomycetes</taxon>
        <taxon>Micrococcales</taxon>
        <taxon>Micrococcaceae</taxon>
        <taxon>Auritidibacter</taxon>
    </lineage>
</organism>
<evidence type="ECO:0000256" key="7">
    <source>
        <dbReference type="ARBA" id="ARBA00022840"/>
    </source>
</evidence>
<evidence type="ECO:0000256" key="9">
    <source>
        <dbReference type="SAM" id="Phobius"/>
    </source>
</evidence>
<dbReference type="InterPro" id="IPR003594">
    <property type="entry name" value="HATPase_dom"/>
</dbReference>
<evidence type="ECO:0000259" key="11">
    <source>
        <dbReference type="Pfam" id="PF07730"/>
    </source>
</evidence>
<dbReference type="GO" id="GO:0000155">
    <property type="term" value="F:phosphorelay sensor kinase activity"/>
    <property type="evidence" value="ECO:0007669"/>
    <property type="project" value="InterPro"/>
</dbReference>
<keyword evidence="7" id="KW-0067">ATP-binding</keyword>
<protein>
    <recommendedName>
        <fullName evidence="2">histidine kinase</fullName>
        <ecNumber evidence="2">2.7.13.3</ecNumber>
    </recommendedName>
</protein>
<dbReference type="InterPro" id="IPR011712">
    <property type="entry name" value="Sig_transdc_His_kin_sub3_dim/P"/>
</dbReference>
<dbReference type="Gene3D" id="1.20.5.1930">
    <property type="match status" value="1"/>
</dbReference>
<dbReference type="Proteomes" id="UP001224674">
    <property type="component" value="Chromosome"/>
</dbReference>
<evidence type="ECO:0000256" key="4">
    <source>
        <dbReference type="ARBA" id="ARBA00022679"/>
    </source>
</evidence>
<evidence type="ECO:0000313" key="12">
    <source>
        <dbReference type="EMBL" id="WGH92264.1"/>
    </source>
</evidence>
<evidence type="ECO:0000256" key="6">
    <source>
        <dbReference type="ARBA" id="ARBA00022777"/>
    </source>
</evidence>
<keyword evidence="5" id="KW-0547">Nucleotide-binding</keyword>
<dbReference type="Gene3D" id="3.30.565.10">
    <property type="entry name" value="Histidine kinase-like ATPase, C-terminal domain"/>
    <property type="match status" value="1"/>
</dbReference>
<sequence length="417" mass="44392">MTEQARPGRGFLATHPTLVDVLVSAGYALVLSGGILHSMILGNVPAWTGAFGLAITAGISGALFFRRRAPLVVLGTVFVLVMTKELALGFWDYVGLALACYAAGAYLEARKAWVFLTGIVVAVVLTLMVGNMITMEYASGNNRLLVMLNFIIPAGLTGIVVGFHRRLRDSEWQRYHQQQNERVHAAELKAVQDRTALSREMHDVVGHSLTAIINVSDAARRASGISPEVMEEGLSRINGIARGALGETRNILDTLRPEGEAAQLRPATPPVLPRQTRAEEAVVTVPVDLGLYELIDTAESAGLTGKLVVNGNPNPGELTEDIRGSVYRIVQEAITNVIRHASGATLLTVTLVYSDDSLIAQVHDNGETSDLTVGAGNGLRGISERAALLGGEAHHGPAPAGGWHVTATIPLRQETSS</sequence>
<keyword evidence="8" id="KW-0902">Two-component regulatory system</keyword>
<evidence type="ECO:0000256" key="5">
    <source>
        <dbReference type="ARBA" id="ARBA00022741"/>
    </source>
</evidence>
<dbReference type="PANTHER" id="PTHR24421">
    <property type="entry name" value="NITRATE/NITRITE SENSOR PROTEIN NARX-RELATED"/>
    <property type="match status" value="1"/>
</dbReference>
<accession>A0AAJ6DBD2</accession>
<comment type="catalytic activity">
    <reaction evidence="1">
        <text>ATP + protein L-histidine = ADP + protein N-phospho-L-histidine.</text>
        <dbReference type="EC" id="2.7.13.3"/>
    </reaction>
</comment>
<feature type="transmembrane region" description="Helical" evidence="9">
    <location>
        <begin position="113"/>
        <end position="133"/>
    </location>
</feature>
<feature type="domain" description="Histidine kinase/HSP90-like ATPase" evidence="10">
    <location>
        <begin position="326"/>
        <end position="412"/>
    </location>
</feature>
<feature type="transmembrane region" description="Helical" evidence="9">
    <location>
        <begin position="46"/>
        <end position="65"/>
    </location>
</feature>
<keyword evidence="13" id="KW-1185">Reference proteome</keyword>
<dbReference type="RefSeq" id="WP_110110501.1">
    <property type="nucleotide sequence ID" value="NZ_CP122562.1"/>
</dbReference>
<dbReference type="InterPro" id="IPR036890">
    <property type="entry name" value="HATPase_C_sf"/>
</dbReference>
<keyword evidence="9" id="KW-0472">Membrane</keyword>
<dbReference type="CDD" id="cd16917">
    <property type="entry name" value="HATPase_UhpB-NarQ-NarX-like"/>
    <property type="match status" value="1"/>
</dbReference>
<evidence type="ECO:0000259" key="10">
    <source>
        <dbReference type="Pfam" id="PF02518"/>
    </source>
</evidence>
<evidence type="ECO:0000256" key="2">
    <source>
        <dbReference type="ARBA" id="ARBA00012438"/>
    </source>
</evidence>
<gene>
    <name evidence="12" type="ORF">QDX21_07980</name>
</gene>
<keyword evidence="9" id="KW-1133">Transmembrane helix</keyword>
<feature type="transmembrane region" description="Helical" evidence="9">
    <location>
        <begin position="21"/>
        <end position="40"/>
    </location>
</feature>
<keyword evidence="4" id="KW-0808">Transferase</keyword>
<dbReference type="SUPFAM" id="SSF55874">
    <property type="entry name" value="ATPase domain of HSP90 chaperone/DNA topoisomerase II/histidine kinase"/>
    <property type="match status" value="1"/>
</dbReference>
<dbReference type="EC" id="2.7.13.3" evidence="2"/>
<proteinExistence type="predicted"/>
<keyword evidence="6 12" id="KW-0418">Kinase</keyword>